<dbReference type="GO" id="GO:0015940">
    <property type="term" value="P:pantothenate biosynthetic process"/>
    <property type="evidence" value="ECO:0007669"/>
    <property type="project" value="UniProtKB-UniRule"/>
</dbReference>
<dbReference type="InterPro" id="IPR014729">
    <property type="entry name" value="Rossmann-like_a/b/a_fold"/>
</dbReference>
<dbReference type="UniPathway" id="UPA00028">
    <property type="reaction ID" value="UER00005"/>
</dbReference>
<comment type="similarity">
    <text evidence="2 8">Belongs to the pantothenate synthetase family.</text>
</comment>
<gene>
    <name evidence="8" type="primary">panC</name>
    <name evidence="9" type="ORF">B1R32_10696</name>
</gene>
<proteinExistence type="inferred from homology"/>
<keyword evidence="5 8" id="KW-0547">Nucleotide-binding</keyword>
<dbReference type="Proteomes" id="UP000237684">
    <property type="component" value="Unassembled WGS sequence"/>
</dbReference>
<evidence type="ECO:0000313" key="9">
    <source>
        <dbReference type="EMBL" id="PQV64250.1"/>
    </source>
</evidence>
<dbReference type="AlphaFoldDB" id="A0A2S8STY1"/>
<dbReference type="PANTHER" id="PTHR21299">
    <property type="entry name" value="CYTIDYLATE KINASE/PANTOATE-BETA-ALANINE LIGASE"/>
    <property type="match status" value="1"/>
</dbReference>
<comment type="subcellular location">
    <subcellularLocation>
        <location evidence="8">Cytoplasm</location>
    </subcellularLocation>
</comment>
<dbReference type="Gene3D" id="3.30.1300.10">
    <property type="entry name" value="Pantoate-beta-alanine ligase, C-terminal domain"/>
    <property type="match status" value="1"/>
</dbReference>
<dbReference type="OrthoDB" id="9773087at2"/>
<evidence type="ECO:0000256" key="1">
    <source>
        <dbReference type="ARBA" id="ARBA00004990"/>
    </source>
</evidence>
<feature type="binding site" evidence="8">
    <location>
        <begin position="150"/>
        <end position="153"/>
    </location>
    <ligand>
        <name>ATP</name>
        <dbReference type="ChEBI" id="CHEBI:30616"/>
    </ligand>
</feature>
<dbReference type="InterPro" id="IPR003721">
    <property type="entry name" value="Pantoate_ligase"/>
</dbReference>
<evidence type="ECO:0000256" key="6">
    <source>
        <dbReference type="ARBA" id="ARBA00022840"/>
    </source>
</evidence>
<feature type="active site" description="Proton donor" evidence="8">
    <location>
        <position position="37"/>
    </location>
</feature>
<organism evidence="9 10">
    <name type="scientific">Abditibacterium utsteinense</name>
    <dbReference type="NCBI Taxonomy" id="1960156"/>
    <lineage>
        <taxon>Bacteria</taxon>
        <taxon>Pseudomonadati</taxon>
        <taxon>Abditibacteriota</taxon>
        <taxon>Abditibacteriia</taxon>
        <taxon>Abditibacteriales</taxon>
        <taxon>Abditibacteriaceae</taxon>
        <taxon>Abditibacterium</taxon>
    </lineage>
</organism>
<keyword evidence="6 8" id="KW-0067">ATP-binding</keyword>
<dbReference type="Pfam" id="PF02569">
    <property type="entry name" value="Pantoate_ligase"/>
    <property type="match status" value="1"/>
</dbReference>
<comment type="miscellaneous">
    <text evidence="8">The reaction proceeds by a bi uni uni bi ping pong mechanism.</text>
</comment>
<accession>A0A2S8STY1</accession>
<reference evidence="9 10" key="1">
    <citation type="journal article" date="2018" name="Syst. Appl. Microbiol.">
        <title>Abditibacterium utsteinense sp. nov., the first cultivated member of candidate phylum FBP, isolated from ice-free Antarctic soil samples.</title>
        <authorList>
            <person name="Tahon G."/>
            <person name="Tytgat B."/>
            <person name="Lebbe L."/>
            <person name="Carlier A."/>
            <person name="Willems A."/>
        </authorList>
    </citation>
    <scope>NUCLEOTIDE SEQUENCE [LARGE SCALE GENOMIC DNA]</scope>
    <source>
        <strain evidence="9 10">LMG 29911</strain>
    </source>
</reference>
<evidence type="ECO:0000313" key="10">
    <source>
        <dbReference type="Proteomes" id="UP000237684"/>
    </source>
</evidence>
<evidence type="ECO:0000256" key="8">
    <source>
        <dbReference type="HAMAP-Rule" id="MF_00158"/>
    </source>
</evidence>
<dbReference type="RefSeq" id="WP_105483389.1">
    <property type="nucleotide sequence ID" value="NZ_NIGF01000006.1"/>
</dbReference>
<dbReference type="SUPFAM" id="SSF52374">
    <property type="entry name" value="Nucleotidylyl transferase"/>
    <property type="match status" value="1"/>
</dbReference>
<dbReference type="FunCoup" id="A0A2S8STY1">
    <property type="interactions" value="460"/>
</dbReference>
<keyword evidence="3 8" id="KW-0436">Ligase</keyword>
<comment type="caution">
    <text evidence="9">The sequence shown here is derived from an EMBL/GenBank/DDBJ whole genome shotgun (WGS) entry which is preliminary data.</text>
</comment>
<evidence type="ECO:0000256" key="5">
    <source>
        <dbReference type="ARBA" id="ARBA00022741"/>
    </source>
</evidence>
<evidence type="ECO:0000256" key="4">
    <source>
        <dbReference type="ARBA" id="ARBA00022655"/>
    </source>
</evidence>
<dbReference type="GO" id="GO:0004592">
    <property type="term" value="F:pantoate-beta-alanine ligase activity"/>
    <property type="evidence" value="ECO:0007669"/>
    <property type="project" value="UniProtKB-UniRule"/>
</dbReference>
<dbReference type="InParanoid" id="A0A2S8STY1"/>
<comment type="subunit">
    <text evidence="8">Homodimer.</text>
</comment>
<comment type="caution">
    <text evidence="8">Lacks conserved residue(s) required for the propagation of feature annotation.</text>
</comment>
<protein>
    <recommendedName>
        <fullName evidence="8">Pantothenate synthetase</fullName>
        <shortName evidence="8">PS</shortName>
        <ecNumber evidence="8">6.3.2.1</ecNumber>
    </recommendedName>
    <alternativeName>
        <fullName evidence="8">Pantoate--beta-alanine ligase</fullName>
    </alternativeName>
    <alternativeName>
        <fullName evidence="8">Pantoate-activating enzyme</fullName>
    </alternativeName>
</protein>
<feature type="binding site" evidence="8">
    <location>
        <position position="61"/>
    </location>
    <ligand>
        <name>beta-alanine</name>
        <dbReference type="ChEBI" id="CHEBI:57966"/>
    </ligand>
</feature>
<feature type="binding site" evidence="8">
    <location>
        <position position="156"/>
    </location>
    <ligand>
        <name>(R)-pantoate</name>
        <dbReference type="ChEBI" id="CHEBI:15980"/>
    </ligand>
</feature>
<dbReference type="EMBL" id="NIGF01000006">
    <property type="protein sequence ID" value="PQV64250.1"/>
    <property type="molecule type" value="Genomic_DNA"/>
</dbReference>
<feature type="binding site" evidence="8">
    <location>
        <position position="61"/>
    </location>
    <ligand>
        <name>(R)-pantoate</name>
        <dbReference type="ChEBI" id="CHEBI:15980"/>
    </ligand>
</feature>
<dbReference type="PANTHER" id="PTHR21299:SF1">
    <property type="entry name" value="PANTOATE--BETA-ALANINE LIGASE"/>
    <property type="match status" value="1"/>
</dbReference>
<feature type="binding site" evidence="8">
    <location>
        <begin position="30"/>
        <end position="37"/>
    </location>
    <ligand>
        <name>ATP</name>
        <dbReference type="ChEBI" id="CHEBI:30616"/>
    </ligand>
</feature>
<sequence>MQIIKDPREMQRLAQTFGCSTQTLGFVPTMGALHDGHLELCRRARAENSRFVASIFVNPAQFNQNEDLNRYPRPLERDLELLERAGCDAVFTPDARAMYGDSDLLHGTWIDVSPFDEMWEGVTRPGHLRGVATVVAKLFNITLPTRAYFGEKDFQQLRVVESLVRDLNFPAQIVPVETMREKNGLAMSSRNAHLSEVEKEAASAIYRALQAGTRAAQGGETDVTVLGQVMNQVLETQPLLQAQYVAVVNSQTLQPLQHLSGEKARILIAAHLGQVRLIDNMAI</sequence>
<dbReference type="NCBIfam" id="TIGR00018">
    <property type="entry name" value="panC"/>
    <property type="match status" value="1"/>
</dbReference>
<comment type="catalytic activity">
    <reaction evidence="7 8">
        <text>(R)-pantoate + beta-alanine + ATP = (R)-pantothenate + AMP + diphosphate + H(+)</text>
        <dbReference type="Rhea" id="RHEA:10912"/>
        <dbReference type="ChEBI" id="CHEBI:15378"/>
        <dbReference type="ChEBI" id="CHEBI:15980"/>
        <dbReference type="ChEBI" id="CHEBI:29032"/>
        <dbReference type="ChEBI" id="CHEBI:30616"/>
        <dbReference type="ChEBI" id="CHEBI:33019"/>
        <dbReference type="ChEBI" id="CHEBI:57966"/>
        <dbReference type="ChEBI" id="CHEBI:456215"/>
        <dbReference type="EC" id="6.3.2.1"/>
    </reaction>
</comment>
<dbReference type="Gene3D" id="3.40.50.620">
    <property type="entry name" value="HUPs"/>
    <property type="match status" value="1"/>
</dbReference>
<evidence type="ECO:0000256" key="7">
    <source>
        <dbReference type="ARBA" id="ARBA00048258"/>
    </source>
</evidence>
<keyword evidence="8" id="KW-0963">Cytoplasm</keyword>
<evidence type="ECO:0000256" key="2">
    <source>
        <dbReference type="ARBA" id="ARBA00009256"/>
    </source>
</evidence>
<keyword evidence="10" id="KW-1185">Reference proteome</keyword>
<dbReference type="HAMAP" id="MF_00158">
    <property type="entry name" value="PanC"/>
    <property type="match status" value="1"/>
</dbReference>
<feature type="binding site" evidence="8">
    <location>
        <begin position="187"/>
        <end position="190"/>
    </location>
    <ligand>
        <name>ATP</name>
        <dbReference type="ChEBI" id="CHEBI:30616"/>
    </ligand>
</feature>
<comment type="pathway">
    <text evidence="1 8">Cofactor biosynthesis; (R)-pantothenate biosynthesis; (R)-pantothenate from (R)-pantoate and beta-alanine: step 1/1.</text>
</comment>
<dbReference type="CDD" id="cd00560">
    <property type="entry name" value="PanC"/>
    <property type="match status" value="1"/>
</dbReference>
<evidence type="ECO:0000256" key="3">
    <source>
        <dbReference type="ARBA" id="ARBA00022598"/>
    </source>
</evidence>
<dbReference type="InterPro" id="IPR042176">
    <property type="entry name" value="Pantoate_ligase_C"/>
</dbReference>
<dbReference type="GO" id="GO:0005524">
    <property type="term" value="F:ATP binding"/>
    <property type="evidence" value="ECO:0007669"/>
    <property type="project" value="UniProtKB-KW"/>
</dbReference>
<name>A0A2S8STY1_9BACT</name>
<comment type="function">
    <text evidence="8">Catalyzes the condensation of pantoate with beta-alanine in an ATP-dependent reaction via a pantoyl-adenylate intermediate.</text>
</comment>
<keyword evidence="4 8" id="KW-0566">Pantothenate biosynthesis</keyword>
<dbReference type="GO" id="GO:0005829">
    <property type="term" value="C:cytosol"/>
    <property type="evidence" value="ECO:0007669"/>
    <property type="project" value="TreeGrafter"/>
</dbReference>
<dbReference type="EC" id="6.3.2.1" evidence="8"/>